<dbReference type="AlphaFoldDB" id="A0A4Y7PL90"/>
<evidence type="ECO:0000313" key="3">
    <source>
        <dbReference type="Proteomes" id="UP000294933"/>
    </source>
</evidence>
<keyword evidence="3" id="KW-1185">Reference proteome</keyword>
<reference evidence="2 3" key="1">
    <citation type="submission" date="2018-06" db="EMBL/GenBank/DDBJ databases">
        <title>A transcriptomic atlas of mushroom development highlights an independent origin of complex multicellularity.</title>
        <authorList>
            <consortium name="DOE Joint Genome Institute"/>
            <person name="Krizsan K."/>
            <person name="Almasi E."/>
            <person name="Merenyi Z."/>
            <person name="Sahu N."/>
            <person name="Viragh M."/>
            <person name="Koszo T."/>
            <person name="Mondo S."/>
            <person name="Kiss B."/>
            <person name="Balint B."/>
            <person name="Kues U."/>
            <person name="Barry K."/>
            <person name="Hegedus J.C."/>
            <person name="Henrissat B."/>
            <person name="Johnson J."/>
            <person name="Lipzen A."/>
            <person name="Ohm R."/>
            <person name="Nagy I."/>
            <person name="Pangilinan J."/>
            <person name="Yan J."/>
            <person name="Xiong Y."/>
            <person name="Grigoriev I.V."/>
            <person name="Hibbett D.S."/>
            <person name="Nagy L.G."/>
        </authorList>
    </citation>
    <scope>NUCLEOTIDE SEQUENCE [LARGE SCALE GENOMIC DNA]</scope>
    <source>
        <strain evidence="2 3">SZMC22713</strain>
    </source>
</reference>
<feature type="transmembrane region" description="Helical" evidence="1">
    <location>
        <begin position="114"/>
        <end position="135"/>
    </location>
</feature>
<evidence type="ECO:0000256" key="1">
    <source>
        <dbReference type="SAM" id="Phobius"/>
    </source>
</evidence>
<name>A0A4Y7PL90_9AGAM</name>
<protein>
    <submittedName>
        <fullName evidence="2">Uncharacterized protein</fullName>
    </submittedName>
</protein>
<keyword evidence="1" id="KW-0812">Transmembrane</keyword>
<organism evidence="2 3">
    <name type="scientific">Rickenella mellea</name>
    <dbReference type="NCBI Taxonomy" id="50990"/>
    <lineage>
        <taxon>Eukaryota</taxon>
        <taxon>Fungi</taxon>
        <taxon>Dikarya</taxon>
        <taxon>Basidiomycota</taxon>
        <taxon>Agaricomycotina</taxon>
        <taxon>Agaricomycetes</taxon>
        <taxon>Hymenochaetales</taxon>
        <taxon>Rickenellaceae</taxon>
        <taxon>Rickenella</taxon>
    </lineage>
</organism>
<dbReference type="VEuPathDB" id="FungiDB:BD410DRAFT_902262"/>
<proteinExistence type="predicted"/>
<gene>
    <name evidence="2" type="ORF">BD410DRAFT_902262</name>
</gene>
<feature type="transmembrane region" description="Helical" evidence="1">
    <location>
        <begin position="147"/>
        <end position="167"/>
    </location>
</feature>
<keyword evidence="1" id="KW-1133">Transmembrane helix</keyword>
<evidence type="ECO:0000313" key="2">
    <source>
        <dbReference type="EMBL" id="TDL16005.1"/>
    </source>
</evidence>
<keyword evidence="1" id="KW-0472">Membrane</keyword>
<dbReference type="Proteomes" id="UP000294933">
    <property type="component" value="Unassembled WGS sequence"/>
</dbReference>
<dbReference type="EMBL" id="ML170254">
    <property type="protein sequence ID" value="TDL16005.1"/>
    <property type="molecule type" value="Genomic_DNA"/>
</dbReference>
<sequence length="207" mass="22429">MTYNSEMYRTTGCISRVSQLSTCQRFSTMSHSTPTTQQNLDLEKGLPHSKKVKDLVTNYTSTTISEEILVTISKVNSMDDNTQHLLTCGGLSAGIASQLISTTTTTTSPIAGGIAYAFLSVTCIMGLAMFIVHVSPLRDLNIELRNVLGYWSLWFAAIGIVGLAWAVQPKPVAVAVSIVFGVPFLAMVGLSTYVCGWITNLKQKLVK</sequence>
<feature type="transmembrane region" description="Helical" evidence="1">
    <location>
        <begin position="173"/>
        <end position="198"/>
    </location>
</feature>
<accession>A0A4Y7PL90</accession>